<evidence type="ECO:0000256" key="4">
    <source>
        <dbReference type="SAM" id="Phobius"/>
    </source>
</evidence>
<dbReference type="AlphaFoldDB" id="A0A2W1BRA0"/>
<dbReference type="GO" id="GO:0008745">
    <property type="term" value="F:N-acetylmuramoyl-L-alanine amidase activity"/>
    <property type="evidence" value="ECO:0007669"/>
    <property type="project" value="InterPro"/>
</dbReference>
<keyword evidence="4" id="KW-0472">Membrane</keyword>
<keyword evidence="2" id="KW-0399">Innate immunity</keyword>
<gene>
    <name evidence="7" type="primary">HaOG206561</name>
    <name evidence="7" type="ORF">B5X24_HaOG206561</name>
</gene>
<evidence type="ECO:0000313" key="7">
    <source>
        <dbReference type="EMBL" id="PZC75206.1"/>
    </source>
</evidence>
<dbReference type="Gene3D" id="3.40.80.10">
    <property type="entry name" value="Peptidoglycan recognition protein-like"/>
    <property type="match status" value="1"/>
</dbReference>
<evidence type="ECO:0000313" key="8">
    <source>
        <dbReference type="Proteomes" id="UP000249218"/>
    </source>
</evidence>
<dbReference type="PANTHER" id="PTHR11022">
    <property type="entry name" value="PEPTIDOGLYCAN RECOGNITION PROTEIN"/>
    <property type="match status" value="1"/>
</dbReference>
<keyword evidence="3" id="KW-0391">Immunity</keyword>
<dbReference type="GO" id="GO:0045087">
    <property type="term" value="P:innate immune response"/>
    <property type="evidence" value="ECO:0007669"/>
    <property type="project" value="UniProtKB-KW"/>
</dbReference>
<dbReference type="SMART" id="SM00701">
    <property type="entry name" value="PGRP"/>
    <property type="match status" value="1"/>
</dbReference>
<evidence type="ECO:0000259" key="6">
    <source>
        <dbReference type="SMART" id="SM00701"/>
    </source>
</evidence>
<dbReference type="InterPro" id="IPR002502">
    <property type="entry name" value="Amidase_domain"/>
</dbReference>
<proteinExistence type="inferred from homology"/>
<dbReference type="OrthoDB" id="10001926at2759"/>
<reference evidence="7 8" key="1">
    <citation type="journal article" date="2017" name="BMC Biol.">
        <title>Genomic innovations, transcriptional plasticity and gene loss underlying the evolution and divergence of two highly polyphagous and invasive Helicoverpa pest species.</title>
        <authorList>
            <person name="Pearce S.L."/>
            <person name="Clarke D.F."/>
            <person name="East P.D."/>
            <person name="Elfekih S."/>
            <person name="Gordon K.H."/>
            <person name="Jermiin L.S."/>
            <person name="McGaughran A."/>
            <person name="Oakeshott J.G."/>
            <person name="Papanikolaou A."/>
            <person name="Perera O.P."/>
            <person name="Rane R.V."/>
            <person name="Richards S."/>
            <person name="Tay W.T."/>
            <person name="Walsh T.K."/>
            <person name="Anderson A."/>
            <person name="Anderson C.J."/>
            <person name="Asgari S."/>
            <person name="Board P.G."/>
            <person name="Bretschneider A."/>
            <person name="Campbell P.M."/>
            <person name="Chertemps T."/>
            <person name="Christeller J.T."/>
            <person name="Coppin C.W."/>
            <person name="Downes S.J."/>
            <person name="Duan G."/>
            <person name="Farnsworth C.A."/>
            <person name="Good R.T."/>
            <person name="Han L.B."/>
            <person name="Han Y.C."/>
            <person name="Hatje K."/>
            <person name="Horne I."/>
            <person name="Huang Y.P."/>
            <person name="Hughes D.S."/>
            <person name="Jacquin-Joly E."/>
            <person name="James W."/>
            <person name="Jhangiani S."/>
            <person name="Kollmar M."/>
            <person name="Kuwar S.S."/>
            <person name="Li S."/>
            <person name="Liu N.Y."/>
            <person name="Maibeche M.T."/>
            <person name="Miller J.R."/>
            <person name="Montagne N."/>
            <person name="Perry T."/>
            <person name="Qu J."/>
            <person name="Song S.V."/>
            <person name="Sutton G.G."/>
            <person name="Vogel H."/>
            <person name="Walenz B.P."/>
            <person name="Xu W."/>
            <person name="Zhang H.J."/>
            <person name="Zou Z."/>
            <person name="Batterham P."/>
            <person name="Edwards O.R."/>
            <person name="Feyereisen R."/>
            <person name="Gibbs R.A."/>
            <person name="Heckel D.G."/>
            <person name="McGrath A."/>
            <person name="Robin C."/>
            <person name="Scherer S.E."/>
            <person name="Worley K.C."/>
            <person name="Wu Y.D."/>
        </authorList>
    </citation>
    <scope>NUCLEOTIDE SEQUENCE [LARGE SCALE GENOMIC DNA]</scope>
    <source>
        <strain evidence="7">Harm_GR_Male_#8</strain>
        <tissue evidence="7">Whole organism</tissue>
    </source>
</reference>
<organism evidence="7 8">
    <name type="scientific">Helicoverpa armigera</name>
    <name type="common">Cotton bollworm</name>
    <name type="synonym">Heliothis armigera</name>
    <dbReference type="NCBI Taxonomy" id="29058"/>
    <lineage>
        <taxon>Eukaryota</taxon>
        <taxon>Metazoa</taxon>
        <taxon>Ecdysozoa</taxon>
        <taxon>Arthropoda</taxon>
        <taxon>Hexapoda</taxon>
        <taxon>Insecta</taxon>
        <taxon>Pterygota</taxon>
        <taxon>Neoptera</taxon>
        <taxon>Endopterygota</taxon>
        <taxon>Lepidoptera</taxon>
        <taxon>Glossata</taxon>
        <taxon>Ditrysia</taxon>
        <taxon>Noctuoidea</taxon>
        <taxon>Noctuidae</taxon>
        <taxon>Heliothinae</taxon>
        <taxon>Helicoverpa</taxon>
    </lineage>
</organism>
<sequence>MWGEESPRNGRRGHEVVSSIAGGSSEVVVLDDAVIEAAARAQPGVTNINVTKSTGLHIGPKFVSVTQNVDNTEVVKGRLLGLELVSPQNAKRLRCSIAVFVCWAFVVACGLTFFIFHYALAKQAMRLDLDINETWYLRRADWQAMPDYGIELLNLPVPFVLIGHSAMTPCTDRYDCIKDMLEIQRDHQRRGWIDIGPNFFVGGDGLVFEGRGANVLGVMVRSWNRVCISIMFMGDFMTAQPSQLQFDHLKILIEELVRKRVLRPDYTMYGHCQVQGYVKTPGVHLMDQLHVFEHWNPANKSLCLRQ</sequence>
<comment type="similarity">
    <text evidence="1">Belongs to the N-acetylmuramoyl-L-alanine amidase 2 family.</text>
</comment>
<dbReference type="InterPro" id="IPR036505">
    <property type="entry name" value="Amidase/PGRP_sf"/>
</dbReference>
<dbReference type="EMBL" id="KZ150006">
    <property type="protein sequence ID" value="PZC75206.1"/>
    <property type="molecule type" value="Genomic_DNA"/>
</dbReference>
<dbReference type="CDD" id="cd06583">
    <property type="entry name" value="PGRP"/>
    <property type="match status" value="1"/>
</dbReference>
<name>A0A2W1BRA0_HELAM</name>
<dbReference type="InterPro" id="IPR015510">
    <property type="entry name" value="PGRP"/>
</dbReference>
<keyword evidence="4" id="KW-1133">Transmembrane helix</keyword>
<evidence type="ECO:0000256" key="1">
    <source>
        <dbReference type="ARBA" id="ARBA00007553"/>
    </source>
</evidence>
<dbReference type="GO" id="GO:0009253">
    <property type="term" value="P:peptidoglycan catabolic process"/>
    <property type="evidence" value="ECO:0007669"/>
    <property type="project" value="InterPro"/>
</dbReference>
<accession>A0A2W1BRA0</accession>
<keyword evidence="4" id="KW-0812">Transmembrane</keyword>
<feature type="transmembrane region" description="Helical" evidence="4">
    <location>
        <begin position="97"/>
        <end position="120"/>
    </location>
</feature>
<protein>
    <recommendedName>
        <fullName evidence="9">Peptidoglycan recognition protein family domain-containing protein</fullName>
    </recommendedName>
</protein>
<evidence type="ECO:0008006" key="9">
    <source>
        <dbReference type="Google" id="ProtNLM"/>
    </source>
</evidence>
<dbReference type="Proteomes" id="UP000249218">
    <property type="component" value="Unassembled WGS sequence"/>
</dbReference>
<dbReference type="InterPro" id="IPR006619">
    <property type="entry name" value="PGRP_domain_met/bac"/>
</dbReference>
<dbReference type="PANTHER" id="PTHR11022:SF41">
    <property type="entry name" value="PEPTIDOGLYCAN-RECOGNITION PROTEIN LC-RELATED"/>
    <property type="match status" value="1"/>
</dbReference>
<evidence type="ECO:0000259" key="5">
    <source>
        <dbReference type="SMART" id="SM00644"/>
    </source>
</evidence>
<dbReference type="SMART" id="SM00644">
    <property type="entry name" value="Ami_2"/>
    <property type="match status" value="1"/>
</dbReference>
<dbReference type="SUPFAM" id="SSF55846">
    <property type="entry name" value="N-acetylmuramoyl-L-alanine amidase-like"/>
    <property type="match status" value="1"/>
</dbReference>
<dbReference type="Pfam" id="PF01510">
    <property type="entry name" value="Amidase_2"/>
    <property type="match status" value="1"/>
</dbReference>
<evidence type="ECO:0000256" key="2">
    <source>
        <dbReference type="ARBA" id="ARBA00022588"/>
    </source>
</evidence>
<dbReference type="GO" id="GO:0008270">
    <property type="term" value="F:zinc ion binding"/>
    <property type="evidence" value="ECO:0007669"/>
    <property type="project" value="InterPro"/>
</dbReference>
<keyword evidence="8" id="KW-1185">Reference proteome</keyword>
<feature type="domain" description="N-acetylmuramoyl-L-alanine amidase" evidence="5">
    <location>
        <begin position="145"/>
        <end position="282"/>
    </location>
</feature>
<feature type="domain" description="Peptidoglycan recognition protein family" evidence="6">
    <location>
        <begin position="137"/>
        <end position="275"/>
    </location>
</feature>
<evidence type="ECO:0000256" key="3">
    <source>
        <dbReference type="ARBA" id="ARBA00022859"/>
    </source>
</evidence>